<sequence>MRVAYWLYDLLLLVVFIFYLPVMLYKIIFKGEPKEQFKQRLGFLSARIKYNLSGKQVIWVHAASVGETGAAEPLVTKLRDKFPKYKILFSTMTTTGQEMAHKLIDEADEIIYFPFDLPWIIKRVLQTVNPELIVLMETELWPNLISQASKKGSQIMVASGRISDQSIDRYQKLGPFVEDVLAKIDSFSMQSQLDKERIITLGANEDIVYNNGNTKFDQEYGSTSPEAKEKIYQEFKLDPKEPIIVAGSTHEDEEEQLLSCYQKLKEKFPDLVLLLAPRYVVRKEEIEAIYHRAGIKTVRRSRIKTRDPQQESVIIVDTIGELASLYGIADLVFVGGSLIDRGGHNILEPAAQGKLVFFGPAMYNFKDSTELLLEHGVGIQVQDADQLAVKMACYLKDRARLKAKNRQALDLIKQNQGAARANAKLAQQLIATRKILLVRLSAIGDVIHALPVARAVRETYPQAQLTWIVEEKAKDLVIDNPNLDRVIVLPKEQWKADFKANKRATLKEAKEFFAKIRKEYDFDLALDLHGLFKSGLTAYLSGAKRRIGSQAGQEGSPLFYNQQLELPTTQMHQIDKHLYLAKKGLGATSQEVGFDIVISKEEKIKVDQLLTELKITETDKLVAINPLTSWESKNWLPSRYAQLADRLIKELDVTVIFTGGPSDQEQIEAIQDQMDTLAYNLAGQTNLKETAELYRRALIFVGGDTGPLHLAVAMGLPAVALFGPTTPVTHGPYGKEHIVIQPDIECKKCWKRECPKETHRCMEEITVDQVFSVINQKIGV</sequence>
<dbReference type="STRING" id="748449.Halha_2401"/>
<evidence type="ECO:0000259" key="5">
    <source>
        <dbReference type="Pfam" id="PF04413"/>
    </source>
</evidence>
<proteinExistence type="predicted"/>
<dbReference type="eggNOG" id="COG1519">
    <property type="taxonomic scope" value="Bacteria"/>
</dbReference>
<dbReference type="OrthoDB" id="9789797at2"/>
<organism evidence="6 7">
    <name type="scientific">Halobacteroides halobius (strain ATCC 35273 / DSM 5150 / MD-1)</name>
    <dbReference type="NCBI Taxonomy" id="748449"/>
    <lineage>
        <taxon>Bacteria</taxon>
        <taxon>Bacillati</taxon>
        <taxon>Bacillota</taxon>
        <taxon>Clostridia</taxon>
        <taxon>Halanaerobiales</taxon>
        <taxon>Halobacteroidaceae</taxon>
        <taxon>Halobacteroides</taxon>
    </lineage>
</organism>
<dbReference type="InterPro" id="IPR039901">
    <property type="entry name" value="Kdotransferase"/>
</dbReference>
<dbReference type="HOGENOM" id="CLU_359334_0_0_9"/>
<dbReference type="GO" id="GO:0005886">
    <property type="term" value="C:plasma membrane"/>
    <property type="evidence" value="ECO:0007669"/>
    <property type="project" value="TreeGrafter"/>
</dbReference>
<dbReference type="FunFam" id="3.40.50.11720:FF:000001">
    <property type="entry name" value="3-deoxy-D-manno-octulosonic acid transferase"/>
    <property type="match status" value="1"/>
</dbReference>
<keyword evidence="7" id="KW-1185">Reference proteome</keyword>
<protein>
    <submittedName>
        <fullName evidence="6">3-deoxy-D-manno-octulosonic-acid transferase</fullName>
    </submittedName>
</protein>
<keyword evidence="1 6" id="KW-0808">Transferase</keyword>
<dbReference type="CDD" id="cd03789">
    <property type="entry name" value="GT9_LPS_heptosyltransferase"/>
    <property type="match status" value="1"/>
</dbReference>
<dbReference type="Pfam" id="PF01075">
    <property type="entry name" value="Glyco_transf_9"/>
    <property type="match status" value="1"/>
</dbReference>
<feature type="domain" description="3-deoxy-D-manno-octulosonic-acid transferase N-terminal" evidence="5">
    <location>
        <begin position="36"/>
        <end position="218"/>
    </location>
</feature>
<dbReference type="Proteomes" id="UP000010880">
    <property type="component" value="Chromosome"/>
</dbReference>
<dbReference type="AlphaFoldDB" id="L0KCL0"/>
<feature type="active site" description="Proton acceptor" evidence="2">
    <location>
        <position position="67"/>
    </location>
</feature>
<dbReference type="eggNOG" id="COG0859">
    <property type="taxonomic scope" value="Bacteria"/>
</dbReference>
<dbReference type="SUPFAM" id="SSF53756">
    <property type="entry name" value="UDP-Glycosyltransferase/glycogen phosphorylase"/>
    <property type="match status" value="2"/>
</dbReference>
<evidence type="ECO:0000256" key="4">
    <source>
        <dbReference type="SAM" id="Phobius"/>
    </source>
</evidence>
<dbReference type="GO" id="GO:0009245">
    <property type="term" value="P:lipid A biosynthetic process"/>
    <property type="evidence" value="ECO:0007669"/>
    <property type="project" value="TreeGrafter"/>
</dbReference>
<reference evidence="7" key="1">
    <citation type="submission" date="2012-02" db="EMBL/GenBank/DDBJ databases">
        <title>The complete genome of Halobacteroides halobius DSM 5150.</title>
        <authorList>
            <person name="Lucas S."/>
            <person name="Copeland A."/>
            <person name="Lapidus A."/>
            <person name="Glavina del Rio T."/>
            <person name="Dalin E."/>
            <person name="Tice H."/>
            <person name="Bruce D."/>
            <person name="Goodwin L."/>
            <person name="Pitluck S."/>
            <person name="Peters L."/>
            <person name="Mikhailova N."/>
            <person name="Gu W."/>
            <person name="Kyrpides N."/>
            <person name="Mavromatis K."/>
            <person name="Ivanova N."/>
            <person name="Brettin T."/>
            <person name="Detter J.C."/>
            <person name="Han C."/>
            <person name="Larimer F."/>
            <person name="Land M."/>
            <person name="Hauser L."/>
            <person name="Markowitz V."/>
            <person name="Cheng J.-F."/>
            <person name="Hugenholtz P."/>
            <person name="Woyke T."/>
            <person name="Wu D."/>
            <person name="Tindall B."/>
            <person name="Pomrenke H."/>
            <person name="Brambilla E."/>
            <person name="Klenk H.-P."/>
            <person name="Eisen J.A."/>
        </authorList>
    </citation>
    <scope>NUCLEOTIDE SEQUENCE [LARGE SCALE GENOMIC DNA]</scope>
    <source>
        <strain evidence="7">ATCC 35273 / DSM 5150 / MD-1</strain>
    </source>
</reference>
<dbReference type="Gene3D" id="3.40.50.2000">
    <property type="entry name" value="Glycogen Phosphorylase B"/>
    <property type="match status" value="3"/>
</dbReference>
<evidence type="ECO:0000313" key="6">
    <source>
        <dbReference type="EMBL" id="AGB42275.1"/>
    </source>
</evidence>
<keyword evidence="4" id="KW-0472">Membrane</keyword>
<dbReference type="GO" id="GO:0016757">
    <property type="term" value="F:glycosyltransferase activity"/>
    <property type="evidence" value="ECO:0007669"/>
    <property type="project" value="InterPro"/>
</dbReference>
<dbReference type="KEGG" id="hhl:Halha_2401"/>
<dbReference type="PANTHER" id="PTHR42755:SF1">
    <property type="entry name" value="3-DEOXY-D-MANNO-OCTULOSONIC ACID TRANSFERASE, MITOCHONDRIAL-RELATED"/>
    <property type="match status" value="1"/>
</dbReference>
<name>L0KCL0_HALHC</name>
<evidence type="ECO:0000256" key="2">
    <source>
        <dbReference type="PIRSR" id="PIRSR639901-1"/>
    </source>
</evidence>
<dbReference type="PANTHER" id="PTHR42755">
    <property type="entry name" value="3-DEOXY-MANNO-OCTULOSONATE CYTIDYLYLTRANSFERASE"/>
    <property type="match status" value="1"/>
</dbReference>
<keyword evidence="4" id="KW-1133">Transmembrane helix</keyword>
<dbReference type="InterPro" id="IPR038107">
    <property type="entry name" value="Glycos_transf_N_sf"/>
</dbReference>
<dbReference type="EMBL" id="CP003359">
    <property type="protein sequence ID" value="AGB42275.1"/>
    <property type="molecule type" value="Genomic_DNA"/>
</dbReference>
<evidence type="ECO:0000256" key="1">
    <source>
        <dbReference type="ARBA" id="ARBA00022679"/>
    </source>
</evidence>
<keyword evidence="4" id="KW-0812">Transmembrane</keyword>
<dbReference type="Gene3D" id="3.40.50.11720">
    <property type="entry name" value="3-Deoxy-D-manno-octulosonic-acid transferase, N-terminal domain"/>
    <property type="match status" value="1"/>
</dbReference>
<feature type="transmembrane region" description="Helical" evidence="4">
    <location>
        <begin position="6"/>
        <end position="28"/>
    </location>
</feature>
<feature type="site" description="Transition state stabilizer" evidence="3">
    <location>
        <position position="215"/>
    </location>
</feature>
<gene>
    <name evidence="6" type="ordered locus">Halha_2401</name>
</gene>
<evidence type="ECO:0000313" key="7">
    <source>
        <dbReference type="Proteomes" id="UP000010880"/>
    </source>
</evidence>
<dbReference type="RefSeq" id="WP_015327989.1">
    <property type="nucleotide sequence ID" value="NC_019978.1"/>
</dbReference>
<dbReference type="InterPro" id="IPR002201">
    <property type="entry name" value="Glyco_trans_9"/>
</dbReference>
<evidence type="ECO:0000256" key="3">
    <source>
        <dbReference type="PIRSR" id="PIRSR639901-2"/>
    </source>
</evidence>
<feature type="site" description="Transition state stabilizer" evidence="3">
    <location>
        <position position="137"/>
    </location>
</feature>
<dbReference type="InterPro" id="IPR007507">
    <property type="entry name" value="Glycos_transf_N"/>
</dbReference>
<dbReference type="Pfam" id="PF04413">
    <property type="entry name" value="Glycos_transf_N"/>
    <property type="match status" value="1"/>
</dbReference>
<accession>L0KCL0</accession>